<dbReference type="SUPFAM" id="SSF52047">
    <property type="entry name" value="RNI-like"/>
    <property type="match status" value="1"/>
</dbReference>
<dbReference type="EMBL" id="MU004196">
    <property type="protein sequence ID" value="KAF2490735.1"/>
    <property type="molecule type" value="Genomic_DNA"/>
</dbReference>
<protein>
    <submittedName>
        <fullName evidence="1">Uncharacterized protein</fullName>
    </submittedName>
</protein>
<dbReference type="InterPro" id="IPR032675">
    <property type="entry name" value="LRR_dom_sf"/>
</dbReference>
<gene>
    <name evidence="1" type="ORF">BU16DRAFT_530364</name>
</gene>
<dbReference type="OrthoDB" id="3556572at2759"/>
<dbReference type="Proteomes" id="UP000799750">
    <property type="component" value="Unassembled WGS sequence"/>
</dbReference>
<proteinExistence type="predicted"/>
<accession>A0A6A6QEB4</accession>
<organism evidence="1 2">
    <name type="scientific">Lophium mytilinum</name>
    <dbReference type="NCBI Taxonomy" id="390894"/>
    <lineage>
        <taxon>Eukaryota</taxon>
        <taxon>Fungi</taxon>
        <taxon>Dikarya</taxon>
        <taxon>Ascomycota</taxon>
        <taxon>Pezizomycotina</taxon>
        <taxon>Dothideomycetes</taxon>
        <taxon>Pleosporomycetidae</taxon>
        <taxon>Mytilinidiales</taxon>
        <taxon>Mytilinidiaceae</taxon>
        <taxon>Lophium</taxon>
    </lineage>
</organism>
<name>A0A6A6QEB4_9PEZI</name>
<dbReference type="Gene3D" id="3.80.10.10">
    <property type="entry name" value="Ribonuclease Inhibitor"/>
    <property type="match status" value="1"/>
</dbReference>
<evidence type="ECO:0000313" key="1">
    <source>
        <dbReference type="EMBL" id="KAF2490735.1"/>
    </source>
</evidence>
<keyword evidence="2" id="KW-1185">Reference proteome</keyword>
<reference evidence="1" key="1">
    <citation type="journal article" date="2020" name="Stud. Mycol.">
        <title>101 Dothideomycetes genomes: a test case for predicting lifestyles and emergence of pathogens.</title>
        <authorList>
            <person name="Haridas S."/>
            <person name="Albert R."/>
            <person name="Binder M."/>
            <person name="Bloem J."/>
            <person name="Labutti K."/>
            <person name="Salamov A."/>
            <person name="Andreopoulos B."/>
            <person name="Baker S."/>
            <person name="Barry K."/>
            <person name="Bills G."/>
            <person name="Bluhm B."/>
            <person name="Cannon C."/>
            <person name="Castanera R."/>
            <person name="Culley D."/>
            <person name="Daum C."/>
            <person name="Ezra D."/>
            <person name="Gonzalez J."/>
            <person name="Henrissat B."/>
            <person name="Kuo A."/>
            <person name="Liang C."/>
            <person name="Lipzen A."/>
            <person name="Lutzoni F."/>
            <person name="Magnuson J."/>
            <person name="Mondo S."/>
            <person name="Nolan M."/>
            <person name="Ohm R."/>
            <person name="Pangilinan J."/>
            <person name="Park H.-J."/>
            <person name="Ramirez L."/>
            <person name="Alfaro M."/>
            <person name="Sun H."/>
            <person name="Tritt A."/>
            <person name="Yoshinaga Y."/>
            <person name="Zwiers L.-H."/>
            <person name="Turgeon B."/>
            <person name="Goodwin S."/>
            <person name="Spatafora J."/>
            <person name="Crous P."/>
            <person name="Grigoriev I."/>
        </authorList>
    </citation>
    <scope>NUCLEOTIDE SEQUENCE</scope>
    <source>
        <strain evidence="1">CBS 269.34</strain>
    </source>
</reference>
<sequence length="513" mass="58625">MANLMKLNDDSMRLIFDQLDTDRPQSFKQLALVSKWTKRLADPFRWRSITLSDVGPFAGASQQLIILLLDANHDLSEHVRQITIADFKEENGWFKLEQVLCNLKHLQSFAWNANRHIPESFISILESRWPSVNLFVSNLRRPEAEIASIPLDLRLLGSPLLYSLTCLVFLYDTVGDLVVENGEANYVLRPRSELEALRRILVGNSRLRILKLEIASTELWNDLTDQVSAIRSVQYWQQENLNLPLQSEDRLPPLQELSLPGKVQTKVGFYDFTLEHCEALERSMDWSRLRCLDLGNRCPPHFFKRFCGRLPNLRSLCIGLRKAPYHGCIDGYDDPCIVIDFINSIDRLETLSIINESMDWKILLPAISKQAKSLQSLTARAPVDLSRQYSAGWTIVELEKLAGLCDNLEQLEIDMNIEAFEQVSVKLLREDVMYLEWISFGSCQLLGMPARSRGSMVGRFPKQLPAYVRGIQPDIHCLLFDLLGNSFPINSINKEISLCGKSHYLSPLVPPNI</sequence>
<dbReference type="AlphaFoldDB" id="A0A6A6QEB4"/>
<evidence type="ECO:0000313" key="2">
    <source>
        <dbReference type="Proteomes" id="UP000799750"/>
    </source>
</evidence>